<dbReference type="InterPro" id="IPR036388">
    <property type="entry name" value="WH-like_DNA-bd_sf"/>
</dbReference>
<dbReference type="GO" id="GO:0003677">
    <property type="term" value="F:DNA binding"/>
    <property type="evidence" value="ECO:0007669"/>
    <property type="project" value="UniProtKB-UniRule"/>
</dbReference>
<feature type="region of interest" description="Disordered" evidence="7">
    <location>
        <begin position="1"/>
        <end position="25"/>
    </location>
</feature>
<feature type="domain" description="OmpR/PhoB-type" evidence="8">
    <location>
        <begin position="50"/>
        <end position="155"/>
    </location>
</feature>
<evidence type="ECO:0000313" key="10">
    <source>
        <dbReference type="Proteomes" id="UP000230407"/>
    </source>
</evidence>
<dbReference type="InterPro" id="IPR016032">
    <property type="entry name" value="Sig_transdc_resp-reg_C-effctor"/>
</dbReference>
<dbReference type="InterPro" id="IPR001867">
    <property type="entry name" value="OmpR/PhoB-type_DNA-bd"/>
</dbReference>
<evidence type="ECO:0000256" key="5">
    <source>
        <dbReference type="ARBA" id="ARBA00023163"/>
    </source>
</evidence>
<sequence>MPRRGPPCETAGYGKQAACHGPARTAPDPGAVAGYRWRLTGVPAGRRPLLIAAKRGNVVRINLLGPVSVSVAGQSREIRSNKVRAMLATLALDAGQAISTGDLAEELWAGTPLGNIRNALQANATRLRKVLDGAARRPCDTTVLRAVHNGYLLDVSAECVDGNRFLDLAVQGTAALVHEPARALRLLQSALELWSGPALLDAGDGLRCRSAAALFDERRLTVWEDLSAARLAVGDESRAIAELRRMVARYPLRERFCELLMLALYRSGRQSEALEVFHRARRYLDEELGVRPGDRLQRRHAEILARDPDLDRPAAVWAGGRAPAAAHR</sequence>
<dbReference type="CDD" id="cd15831">
    <property type="entry name" value="BTAD"/>
    <property type="match status" value="1"/>
</dbReference>
<dbReference type="Gene3D" id="1.25.40.10">
    <property type="entry name" value="Tetratricopeptide repeat domain"/>
    <property type="match status" value="1"/>
</dbReference>
<dbReference type="SUPFAM" id="SSF48452">
    <property type="entry name" value="TPR-like"/>
    <property type="match status" value="1"/>
</dbReference>
<dbReference type="Proteomes" id="UP000230407">
    <property type="component" value="Unassembled WGS sequence"/>
</dbReference>
<dbReference type="SUPFAM" id="SSF46894">
    <property type="entry name" value="C-terminal effector domain of the bipartite response regulators"/>
    <property type="match status" value="1"/>
</dbReference>
<dbReference type="PROSITE" id="PS51755">
    <property type="entry name" value="OMPR_PHOB"/>
    <property type="match status" value="1"/>
</dbReference>
<dbReference type="InterPro" id="IPR051677">
    <property type="entry name" value="AfsR-DnrI-RedD_regulator"/>
</dbReference>
<dbReference type="EMBL" id="PGGW01000058">
    <property type="protein sequence ID" value="PJE96360.1"/>
    <property type="molecule type" value="Genomic_DNA"/>
</dbReference>
<reference evidence="9 10" key="1">
    <citation type="submission" date="2017-11" db="EMBL/GenBank/DDBJ databases">
        <title>Streptomyces carmine sp. nov., a novel actinomycete isolated from Sophora alopecuroides in Xinjiang, China.</title>
        <authorList>
            <person name="Wang Y."/>
            <person name="Luo X."/>
            <person name="Wan C."/>
            <person name="Zhang L."/>
        </authorList>
    </citation>
    <scope>NUCLEOTIDE SEQUENCE [LARGE SCALE GENOMIC DNA]</scope>
    <source>
        <strain evidence="9 10">TRM SA0054</strain>
    </source>
</reference>
<dbReference type="PANTHER" id="PTHR35807:SF1">
    <property type="entry name" value="TRANSCRIPTIONAL REGULATOR REDD"/>
    <property type="match status" value="1"/>
</dbReference>
<evidence type="ECO:0000313" key="9">
    <source>
        <dbReference type="EMBL" id="PJE96360.1"/>
    </source>
</evidence>
<comment type="similarity">
    <text evidence="1">Belongs to the AfsR/DnrI/RedD regulatory family.</text>
</comment>
<evidence type="ECO:0000256" key="6">
    <source>
        <dbReference type="PROSITE-ProRule" id="PRU01091"/>
    </source>
</evidence>
<keyword evidence="2" id="KW-0902">Two-component regulatory system</keyword>
<keyword evidence="4 6" id="KW-0238">DNA-binding</keyword>
<evidence type="ECO:0000256" key="7">
    <source>
        <dbReference type="SAM" id="MobiDB-lite"/>
    </source>
</evidence>
<comment type="caution">
    <text evidence="9">The sequence shown here is derived from an EMBL/GenBank/DDBJ whole genome shotgun (WGS) entry which is preliminary data.</text>
</comment>
<keyword evidence="10" id="KW-1185">Reference proteome</keyword>
<name>A0A2M8LWM1_9ACTN</name>
<dbReference type="GO" id="GO:0000160">
    <property type="term" value="P:phosphorelay signal transduction system"/>
    <property type="evidence" value="ECO:0007669"/>
    <property type="project" value="UniProtKB-KW"/>
</dbReference>
<proteinExistence type="inferred from homology"/>
<dbReference type="PANTHER" id="PTHR35807">
    <property type="entry name" value="TRANSCRIPTIONAL REGULATOR REDD-RELATED"/>
    <property type="match status" value="1"/>
</dbReference>
<feature type="DNA-binding region" description="OmpR/PhoB-type" evidence="6">
    <location>
        <begin position="50"/>
        <end position="155"/>
    </location>
</feature>
<evidence type="ECO:0000256" key="3">
    <source>
        <dbReference type="ARBA" id="ARBA00023015"/>
    </source>
</evidence>
<dbReference type="Gene3D" id="1.10.10.10">
    <property type="entry name" value="Winged helix-like DNA-binding domain superfamily/Winged helix DNA-binding domain"/>
    <property type="match status" value="1"/>
</dbReference>
<evidence type="ECO:0000256" key="2">
    <source>
        <dbReference type="ARBA" id="ARBA00023012"/>
    </source>
</evidence>
<dbReference type="InterPro" id="IPR011990">
    <property type="entry name" value="TPR-like_helical_dom_sf"/>
</dbReference>
<dbReference type="GO" id="GO:0006355">
    <property type="term" value="P:regulation of DNA-templated transcription"/>
    <property type="evidence" value="ECO:0007669"/>
    <property type="project" value="InterPro"/>
</dbReference>
<dbReference type="AlphaFoldDB" id="A0A2M8LWM1"/>
<dbReference type="Pfam" id="PF03704">
    <property type="entry name" value="BTAD"/>
    <property type="match status" value="1"/>
</dbReference>
<organism evidence="9 10">
    <name type="scientific">Streptomyces carminius</name>
    <dbReference type="NCBI Taxonomy" id="2665496"/>
    <lineage>
        <taxon>Bacteria</taxon>
        <taxon>Bacillati</taxon>
        <taxon>Actinomycetota</taxon>
        <taxon>Actinomycetes</taxon>
        <taxon>Kitasatosporales</taxon>
        <taxon>Streptomycetaceae</taxon>
        <taxon>Streptomyces</taxon>
    </lineage>
</organism>
<evidence type="ECO:0000256" key="1">
    <source>
        <dbReference type="ARBA" id="ARBA00005820"/>
    </source>
</evidence>
<dbReference type="SMART" id="SM01043">
    <property type="entry name" value="BTAD"/>
    <property type="match status" value="1"/>
</dbReference>
<dbReference type="InterPro" id="IPR005158">
    <property type="entry name" value="BTAD"/>
</dbReference>
<protein>
    <submittedName>
        <fullName evidence="9">SARP family transcriptional regulator</fullName>
    </submittedName>
</protein>
<accession>A0A2M8LWM1</accession>
<keyword evidence="5" id="KW-0804">Transcription</keyword>
<evidence type="ECO:0000256" key="4">
    <source>
        <dbReference type="ARBA" id="ARBA00023125"/>
    </source>
</evidence>
<keyword evidence="3" id="KW-0805">Transcription regulation</keyword>
<evidence type="ECO:0000259" key="8">
    <source>
        <dbReference type="PROSITE" id="PS51755"/>
    </source>
</evidence>
<gene>
    <name evidence="9" type="ORF">CUT44_17695</name>
</gene>